<protein>
    <recommendedName>
        <fullName evidence="2">F-box domain-containing protein</fullName>
    </recommendedName>
</protein>
<proteinExistence type="predicted"/>
<comment type="caution">
    <text evidence="3">The sequence shown here is derived from an EMBL/GenBank/DDBJ whole genome shotgun (WGS) entry which is preliminary data.</text>
</comment>
<feature type="non-terminal residue" evidence="3">
    <location>
        <position position="1"/>
    </location>
</feature>
<evidence type="ECO:0000256" key="1">
    <source>
        <dbReference type="SAM" id="SignalP"/>
    </source>
</evidence>
<sequence>MALSKWWWKWIVKLMQLLFHSWCPCTSPRPPVELCNDVMFEIFLRLPPEVLPRFSILNKQSNDIINSRLFQTTYWTQTLGLPRLCGIVYYRQGTYRSPFAQRMKKGKQKYQFQFTNVLFYKFHELSFNSMLDNKSHLLTTRGTNVPSQICLTIFLLKF</sequence>
<gene>
    <name evidence="3" type="ORF">CR513_46358</name>
</gene>
<dbReference type="AlphaFoldDB" id="A0A371F6N6"/>
<name>A0A371F6N6_MUCPR</name>
<accession>A0A371F6N6</accession>
<feature type="signal peptide" evidence="1">
    <location>
        <begin position="1"/>
        <end position="28"/>
    </location>
</feature>
<dbReference type="InterPro" id="IPR001810">
    <property type="entry name" value="F-box_dom"/>
</dbReference>
<dbReference type="SUPFAM" id="SSF81383">
    <property type="entry name" value="F-box domain"/>
    <property type="match status" value="1"/>
</dbReference>
<dbReference type="InterPro" id="IPR036047">
    <property type="entry name" value="F-box-like_dom_sf"/>
</dbReference>
<evidence type="ECO:0000313" key="3">
    <source>
        <dbReference type="EMBL" id="RDX73956.1"/>
    </source>
</evidence>
<feature type="domain" description="F-box" evidence="2">
    <location>
        <begin position="33"/>
        <end position="69"/>
    </location>
</feature>
<evidence type="ECO:0000259" key="2">
    <source>
        <dbReference type="Pfam" id="PF00646"/>
    </source>
</evidence>
<keyword evidence="1" id="KW-0732">Signal</keyword>
<dbReference type="EMBL" id="QJKJ01010343">
    <property type="protein sequence ID" value="RDX73956.1"/>
    <property type="molecule type" value="Genomic_DNA"/>
</dbReference>
<reference evidence="3" key="1">
    <citation type="submission" date="2018-05" db="EMBL/GenBank/DDBJ databases">
        <title>Draft genome of Mucuna pruriens seed.</title>
        <authorList>
            <person name="Nnadi N.E."/>
            <person name="Vos R."/>
            <person name="Hasami M.H."/>
            <person name="Devisetty U.K."/>
            <person name="Aguiy J.C."/>
        </authorList>
    </citation>
    <scope>NUCLEOTIDE SEQUENCE [LARGE SCALE GENOMIC DNA]</scope>
    <source>
        <strain evidence="3">JCA_2017</strain>
    </source>
</reference>
<evidence type="ECO:0000313" key="4">
    <source>
        <dbReference type="Proteomes" id="UP000257109"/>
    </source>
</evidence>
<dbReference type="OrthoDB" id="1421459at2759"/>
<dbReference type="Pfam" id="PF00646">
    <property type="entry name" value="F-box"/>
    <property type="match status" value="1"/>
</dbReference>
<organism evidence="3 4">
    <name type="scientific">Mucuna pruriens</name>
    <name type="common">Velvet bean</name>
    <name type="synonym">Dolichos pruriens</name>
    <dbReference type="NCBI Taxonomy" id="157652"/>
    <lineage>
        <taxon>Eukaryota</taxon>
        <taxon>Viridiplantae</taxon>
        <taxon>Streptophyta</taxon>
        <taxon>Embryophyta</taxon>
        <taxon>Tracheophyta</taxon>
        <taxon>Spermatophyta</taxon>
        <taxon>Magnoliopsida</taxon>
        <taxon>eudicotyledons</taxon>
        <taxon>Gunneridae</taxon>
        <taxon>Pentapetalae</taxon>
        <taxon>rosids</taxon>
        <taxon>fabids</taxon>
        <taxon>Fabales</taxon>
        <taxon>Fabaceae</taxon>
        <taxon>Papilionoideae</taxon>
        <taxon>50 kb inversion clade</taxon>
        <taxon>NPAAA clade</taxon>
        <taxon>indigoferoid/millettioid clade</taxon>
        <taxon>Phaseoleae</taxon>
        <taxon>Mucuna</taxon>
    </lineage>
</organism>
<dbReference type="Proteomes" id="UP000257109">
    <property type="component" value="Unassembled WGS sequence"/>
</dbReference>
<keyword evidence="4" id="KW-1185">Reference proteome</keyword>
<feature type="chain" id="PRO_5017044408" description="F-box domain-containing protein" evidence="1">
    <location>
        <begin position="29"/>
        <end position="158"/>
    </location>
</feature>